<protein>
    <recommendedName>
        <fullName evidence="3">RING-type domain-containing protein</fullName>
    </recommendedName>
</protein>
<dbReference type="SUPFAM" id="SSF57850">
    <property type="entry name" value="RING/U-box"/>
    <property type="match status" value="2"/>
</dbReference>
<accession>A0A0D7B8G4</accession>
<dbReference type="GO" id="GO:0016567">
    <property type="term" value="P:protein ubiquitination"/>
    <property type="evidence" value="ECO:0007669"/>
    <property type="project" value="InterPro"/>
</dbReference>
<dbReference type="Proteomes" id="UP000054007">
    <property type="component" value="Unassembled WGS sequence"/>
</dbReference>
<evidence type="ECO:0000313" key="1">
    <source>
        <dbReference type="EMBL" id="KIY66843.1"/>
    </source>
</evidence>
<evidence type="ECO:0000313" key="2">
    <source>
        <dbReference type="Proteomes" id="UP000054007"/>
    </source>
</evidence>
<dbReference type="GO" id="GO:0004842">
    <property type="term" value="F:ubiquitin-protein transferase activity"/>
    <property type="evidence" value="ECO:0007669"/>
    <property type="project" value="InterPro"/>
</dbReference>
<dbReference type="AlphaFoldDB" id="A0A0D7B8G4"/>
<keyword evidence="2" id="KW-1185">Reference proteome</keyword>
<dbReference type="InterPro" id="IPR031127">
    <property type="entry name" value="E3_UB_ligase_RBR"/>
</dbReference>
<evidence type="ECO:0008006" key="3">
    <source>
        <dbReference type="Google" id="ProtNLM"/>
    </source>
</evidence>
<organism evidence="1 2">
    <name type="scientific">Cylindrobasidium torrendii FP15055 ss-10</name>
    <dbReference type="NCBI Taxonomy" id="1314674"/>
    <lineage>
        <taxon>Eukaryota</taxon>
        <taxon>Fungi</taxon>
        <taxon>Dikarya</taxon>
        <taxon>Basidiomycota</taxon>
        <taxon>Agaricomycotina</taxon>
        <taxon>Agaricomycetes</taxon>
        <taxon>Agaricomycetidae</taxon>
        <taxon>Agaricales</taxon>
        <taxon>Marasmiineae</taxon>
        <taxon>Physalacriaceae</taxon>
        <taxon>Cylindrobasidium</taxon>
    </lineage>
</organism>
<proteinExistence type="predicted"/>
<dbReference type="PANTHER" id="PTHR11685">
    <property type="entry name" value="RBR FAMILY RING FINGER AND IBR DOMAIN-CONTAINING"/>
    <property type="match status" value="1"/>
</dbReference>
<name>A0A0D7B8G4_9AGAR</name>
<reference evidence="1 2" key="1">
    <citation type="journal article" date="2015" name="Fungal Genet. Biol.">
        <title>Evolution of novel wood decay mechanisms in Agaricales revealed by the genome sequences of Fistulina hepatica and Cylindrobasidium torrendii.</title>
        <authorList>
            <person name="Floudas D."/>
            <person name="Held B.W."/>
            <person name="Riley R."/>
            <person name="Nagy L.G."/>
            <person name="Koehler G."/>
            <person name="Ransdell A.S."/>
            <person name="Younus H."/>
            <person name="Chow J."/>
            <person name="Chiniquy J."/>
            <person name="Lipzen A."/>
            <person name="Tritt A."/>
            <person name="Sun H."/>
            <person name="Haridas S."/>
            <person name="LaButti K."/>
            <person name="Ohm R.A."/>
            <person name="Kues U."/>
            <person name="Blanchette R.A."/>
            <person name="Grigoriev I.V."/>
            <person name="Minto R.E."/>
            <person name="Hibbett D.S."/>
        </authorList>
    </citation>
    <scope>NUCLEOTIDE SEQUENCE [LARGE SCALE GENOMIC DNA]</scope>
    <source>
        <strain evidence="1 2">FP15055 ss-10</strain>
    </source>
</reference>
<gene>
    <name evidence="1" type="ORF">CYLTODRAFT_454991</name>
</gene>
<dbReference type="OrthoDB" id="9977870at2759"/>
<dbReference type="Gene3D" id="1.20.120.1750">
    <property type="match status" value="1"/>
</dbReference>
<sequence>MTDYLRVEVEKGMHKLLCPNCKSSNAEIFELSDDVALPLLTEKLCRRLRTNRILQMGTSVECPKCTRSMLFVDKDKLDKHPVLTCIQPCCNHSWCYNCNIHIKPAMGVGARIHERRCVAATDPIFQQARQEGWKQCPGCNAMVEKGPGCNHIQVESKPSLRFKWLKN</sequence>
<dbReference type="EMBL" id="KN880542">
    <property type="protein sequence ID" value="KIY66843.1"/>
    <property type="molecule type" value="Genomic_DNA"/>
</dbReference>